<dbReference type="GO" id="GO:0016787">
    <property type="term" value="F:hydrolase activity"/>
    <property type="evidence" value="ECO:0007669"/>
    <property type="project" value="UniProtKB-KW"/>
</dbReference>
<dbReference type="EMBL" id="AVCK01000034">
    <property type="protein sequence ID" value="KFN44378.1"/>
    <property type="molecule type" value="Genomic_DNA"/>
</dbReference>
<dbReference type="Proteomes" id="UP000029393">
    <property type="component" value="Unassembled WGS sequence"/>
</dbReference>
<keyword evidence="1" id="KW-0540">Nuclease</keyword>
<proteinExistence type="predicted"/>
<dbReference type="OrthoDB" id="5326845at2"/>
<dbReference type="AlphaFoldDB" id="A0A091AVS0"/>
<evidence type="ECO:0000256" key="3">
    <source>
        <dbReference type="SAM" id="MobiDB-lite"/>
    </source>
</evidence>
<dbReference type="InterPro" id="IPR016191">
    <property type="entry name" value="Ribonuclease/ribotoxin"/>
</dbReference>
<dbReference type="GO" id="GO:0004521">
    <property type="term" value="F:RNA endonuclease activity"/>
    <property type="evidence" value="ECO:0007669"/>
    <property type="project" value="InterPro"/>
</dbReference>
<evidence type="ECO:0000256" key="1">
    <source>
        <dbReference type="ARBA" id="ARBA00022722"/>
    </source>
</evidence>
<dbReference type="GO" id="GO:0003723">
    <property type="term" value="F:RNA binding"/>
    <property type="evidence" value="ECO:0007669"/>
    <property type="project" value="InterPro"/>
</dbReference>
<dbReference type="STRING" id="1384056.N787_13570"/>
<evidence type="ECO:0000313" key="5">
    <source>
        <dbReference type="Proteomes" id="UP000029393"/>
    </source>
</evidence>
<keyword evidence="5" id="KW-1185">Reference proteome</keyword>
<dbReference type="RefSeq" id="WP_034213745.1">
    <property type="nucleotide sequence ID" value="NZ_AVCK01000034.1"/>
</dbReference>
<keyword evidence="2" id="KW-0378">Hydrolase</keyword>
<name>A0A091AVS0_9GAMM</name>
<dbReference type="eggNOG" id="COG4290">
    <property type="taxonomic scope" value="Bacteria"/>
</dbReference>
<dbReference type="SUPFAM" id="SSF53933">
    <property type="entry name" value="Microbial ribonucleases"/>
    <property type="match status" value="1"/>
</dbReference>
<feature type="region of interest" description="Disordered" evidence="3">
    <location>
        <begin position="40"/>
        <end position="74"/>
    </location>
</feature>
<accession>A0A091AVS0</accession>
<organism evidence="4 5">
    <name type="scientific">Arenimonas metalli CF5-1</name>
    <dbReference type="NCBI Taxonomy" id="1384056"/>
    <lineage>
        <taxon>Bacteria</taxon>
        <taxon>Pseudomonadati</taxon>
        <taxon>Pseudomonadota</taxon>
        <taxon>Gammaproteobacteria</taxon>
        <taxon>Lysobacterales</taxon>
        <taxon>Lysobacteraceae</taxon>
        <taxon>Arenimonas</taxon>
    </lineage>
</organism>
<sequence>MRKLRPLLTLVIIASLLWFWQGPGGAGRIDEQLASSGAIEAPAAEAASPSAPDSPGVGPARAAPASAFSDDGLPPEALDTLALIARNGPYPHRQDGTVFNNFERRLPSRPRGYYREFTVRTPGLSHRGPRRIVTGGQPPSECWYTDDHYESFRRIGAQR</sequence>
<dbReference type="PATRIC" id="fig|1384056.3.peg.2061"/>
<feature type="compositionally biased region" description="Low complexity" evidence="3">
    <location>
        <begin position="40"/>
        <end position="60"/>
    </location>
</feature>
<gene>
    <name evidence="4" type="ORF">N787_13570</name>
</gene>
<dbReference type="Pfam" id="PF00545">
    <property type="entry name" value="Ribonuclease"/>
    <property type="match status" value="1"/>
</dbReference>
<reference evidence="4 5" key="1">
    <citation type="submission" date="2013-09" db="EMBL/GenBank/DDBJ databases">
        <title>Genome sequencing of Arenimonas metalli.</title>
        <authorList>
            <person name="Chen F."/>
            <person name="Wang G."/>
        </authorList>
    </citation>
    <scope>NUCLEOTIDE SEQUENCE [LARGE SCALE GENOMIC DNA]</scope>
    <source>
        <strain evidence="4 5">CF5-1</strain>
    </source>
</reference>
<evidence type="ECO:0000256" key="2">
    <source>
        <dbReference type="ARBA" id="ARBA00022801"/>
    </source>
</evidence>
<evidence type="ECO:0000313" key="4">
    <source>
        <dbReference type="EMBL" id="KFN44378.1"/>
    </source>
</evidence>
<dbReference type="InterPro" id="IPR000026">
    <property type="entry name" value="N1-like"/>
</dbReference>
<dbReference type="Gene3D" id="3.10.450.30">
    <property type="entry name" value="Microbial ribonucleases"/>
    <property type="match status" value="1"/>
</dbReference>
<comment type="caution">
    <text evidence="4">The sequence shown here is derived from an EMBL/GenBank/DDBJ whole genome shotgun (WGS) entry which is preliminary data.</text>
</comment>
<protein>
    <submittedName>
        <fullName evidence="4">Uncharacterized protein</fullName>
    </submittedName>
</protein>